<protein>
    <submittedName>
        <fullName evidence="3">Uncharacterized protein LOC115623869</fullName>
    </submittedName>
</protein>
<evidence type="ECO:0000313" key="3">
    <source>
        <dbReference type="RefSeq" id="XP_030374274.1"/>
    </source>
</evidence>
<reference evidence="3" key="1">
    <citation type="submission" date="2025-08" db="UniProtKB">
        <authorList>
            <consortium name="RefSeq"/>
        </authorList>
    </citation>
    <scope>IDENTIFICATION</scope>
    <source>
        <strain evidence="3">11010-0011.00</strain>
        <tissue evidence="3">Whole body</tissue>
    </source>
</reference>
<proteinExistence type="predicted"/>
<dbReference type="RefSeq" id="XP_030374274.1">
    <property type="nucleotide sequence ID" value="XM_030518414.1"/>
</dbReference>
<dbReference type="AlphaFoldDB" id="A0A6J2TE46"/>
<sequence>MSFKESKIEHPVIRQFILRTAVVNYLGKSLKLQWNNWKDVCIQIEISKIKKEEDNEKRQKLEDNKKELQEKVHTAHKLLEREYNSLFTYMMKKRELWDSPEYFSAKSALGSAIQNLRLYVATSQLQLQDLKSTQN</sequence>
<feature type="coiled-coil region" evidence="1">
    <location>
        <begin position="44"/>
        <end position="78"/>
    </location>
</feature>
<accession>A0A6J2TE46</accession>
<organism evidence="2 3">
    <name type="scientific">Drosophila lebanonensis</name>
    <name type="common">Fruit fly</name>
    <name type="synonym">Scaptodrosophila lebanonensis</name>
    <dbReference type="NCBI Taxonomy" id="7225"/>
    <lineage>
        <taxon>Eukaryota</taxon>
        <taxon>Metazoa</taxon>
        <taxon>Ecdysozoa</taxon>
        <taxon>Arthropoda</taxon>
        <taxon>Hexapoda</taxon>
        <taxon>Insecta</taxon>
        <taxon>Pterygota</taxon>
        <taxon>Neoptera</taxon>
        <taxon>Endopterygota</taxon>
        <taxon>Diptera</taxon>
        <taxon>Brachycera</taxon>
        <taxon>Muscomorpha</taxon>
        <taxon>Ephydroidea</taxon>
        <taxon>Drosophilidae</taxon>
        <taxon>Scaptodrosophila</taxon>
    </lineage>
</organism>
<evidence type="ECO:0000256" key="1">
    <source>
        <dbReference type="SAM" id="Coils"/>
    </source>
</evidence>
<evidence type="ECO:0000313" key="2">
    <source>
        <dbReference type="Proteomes" id="UP000504634"/>
    </source>
</evidence>
<dbReference type="Proteomes" id="UP000504634">
    <property type="component" value="Unplaced"/>
</dbReference>
<dbReference type="OrthoDB" id="7881127at2759"/>
<gene>
    <name evidence="3" type="primary">LOC115623869</name>
</gene>
<keyword evidence="1" id="KW-0175">Coiled coil</keyword>
<keyword evidence="2" id="KW-1185">Reference proteome</keyword>
<name>A0A6J2TE46_DROLE</name>
<dbReference type="GeneID" id="115623869"/>